<sequence length="81" mass="8844">MSIIQLSEPARIRWHHMIQMADLTTSAMRTSTRISLYRSHSGAATAEKSIPRTIGQEFGTLASPASSRDLIGRMSGPNSQS</sequence>
<feature type="region of interest" description="Disordered" evidence="1">
    <location>
        <begin position="61"/>
        <end position="81"/>
    </location>
</feature>
<dbReference type="CTD" id="20316267"/>
<evidence type="ECO:0000313" key="3">
    <source>
        <dbReference type="Proteomes" id="UP000054324"/>
    </source>
</evidence>
<protein>
    <submittedName>
        <fullName evidence="2">Uncharacterized protein</fullName>
    </submittedName>
</protein>
<name>A0A074ZWA0_OPIVI</name>
<evidence type="ECO:0000313" key="2">
    <source>
        <dbReference type="EMBL" id="KER31708.1"/>
    </source>
</evidence>
<dbReference type="GeneID" id="20316267"/>
<organism evidence="2 3">
    <name type="scientific">Opisthorchis viverrini</name>
    <name type="common">Southeast Asian liver fluke</name>
    <dbReference type="NCBI Taxonomy" id="6198"/>
    <lineage>
        <taxon>Eukaryota</taxon>
        <taxon>Metazoa</taxon>
        <taxon>Spiralia</taxon>
        <taxon>Lophotrochozoa</taxon>
        <taxon>Platyhelminthes</taxon>
        <taxon>Trematoda</taxon>
        <taxon>Digenea</taxon>
        <taxon>Opisthorchiida</taxon>
        <taxon>Opisthorchiata</taxon>
        <taxon>Opisthorchiidae</taxon>
        <taxon>Opisthorchis</taxon>
    </lineage>
</organism>
<evidence type="ECO:0000256" key="1">
    <source>
        <dbReference type="SAM" id="MobiDB-lite"/>
    </source>
</evidence>
<dbReference type="EMBL" id="KL596642">
    <property type="protein sequence ID" value="KER31708.1"/>
    <property type="molecule type" value="Genomic_DNA"/>
</dbReference>
<proteinExistence type="predicted"/>
<dbReference type="KEGG" id="ovi:T265_02079"/>
<accession>A0A074ZWA0</accession>
<dbReference type="Proteomes" id="UP000054324">
    <property type="component" value="Unassembled WGS sequence"/>
</dbReference>
<gene>
    <name evidence="2" type="ORF">T265_02079</name>
</gene>
<reference evidence="2 3" key="1">
    <citation type="submission" date="2013-11" db="EMBL/GenBank/DDBJ databases">
        <title>Opisthorchis viverrini - life in the bile duct.</title>
        <authorList>
            <person name="Young N.D."/>
            <person name="Nagarajan N."/>
            <person name="Lin S.J."/>
            <person name="Korhonen P.K."/>
            <person name="Jex A.R."/>
            <person name="Hall R.S."/>
            <person name="Safavi-Hemami H."/>
            <person name="Kaewkong W."/>
            <person name="Bertrand D."/>
            <person name="Gao S."/>
            <person name="Seet Q."/>
            <person name="Wongkham S."/>
            <person name="Teh B.T."/>
            <person name="Wongkham C."/>
            <person name="Intapan P.M."/>
            <person name="Maleewong W."/>
            <person name="Yang X."/>
            <person name="Hu M."/>
            <person name="Wang Z."/>
            <person name="Hofmann A."/>
            <person name="Sternberg P.W."/>
            <person name="Tan P."/>
            <person name="Wang J."/>
            <person name="Gasser R.B."/>
        </authorList>
    </citation>
    <scope>NUCLEOTIDE SEQUENCE [LARGE SCALE GENOMIC DNA]</scope>
</reference>
<dbReference type="AlphaFoldDB" id="A0A074ZWA0"/>
<keyword evidence="3" id="KW-1185">Reference proteome</keyword>
<dbReference type="RefSeq" id="XP_009164502.1">
    <property type="nucleotide sequence ID" value="XM_009166238.1"/>
</dbReference>